<dbReference type="Proteomes" id="UP000053989">
    <property type="component" value="Unassembled WGS sequence"/>
</dbReference>
<sequence length="87" mass="10164">MWYLKSQRLRPRANLYQHTQYYHWRHKAVLPTVLQFRLIGKLLEVLQNIFQALALCSPTWPPPALPPPRQVLDAYVALSRSQGKNGI</sequence>
<accession>A0A0C2ZT79</accession>
<dbReference type="AlphaFoldDB" id="A0A0C2ZT79"/>
<protein>
    <submittedName>
        <fullName evidence="1">Uncharacterized protein</fullName>
    </submittedName>
</protein>
<organism evidence="1 2">
    <name type="scientific">Scleroderma citrinum Foug A</name>
    <dbReference type="NCBI Taxonomy" id="1036808"/>
    <lineage>
        <taxon>Eukaryota</taxon>
        <taxon>Fungi</taxon>
        <taxon>Dikarya</taxon>
        <taxon>Basidiomycota</taxon>
        <taxon>Agaricomycotina</taxon>
        <taxon>Agaricomycetes</taxon>
        <taxon>Agaricomycetidae</taxon>
        <taxon>Boletales</taxon>
        <taxon>Sclerodermatineae</taxon>
        <taxon>Sclerodermataceae</taxon>
        <taxon>Scleroderma</taxon>
    </lineage>
</organism>
<evidence type="ECO:0000313" key="2">
    <source>
        <dbReference type="Proteomes" id="UP000053989"/>
    </source>
</evidence>
<reference evidence="1 2" key="1">
    <citation type="submission" date="2014-04" db="EMBL/GenBank/DDBJ databases">
        <authorList>
            <consortium name="DOE Joint Genome Institute"/>
            <person name="Kuo A."/>
            <person name="Kohler A."/>
            <person name="Nagy L.G."/>
            <person name="Floudas D."/>
            <person name="Copeland A."/>
            <person name="Barry K.W."/>
            <person name="Cichocki N."/>
            <person name="Veneault-Fourrey C."/>
            <person name="LaButti K."/>
            <person name="Lindquist E.A."/>
            <person name="Lipzen A."/>
            <person name="Lundell T."/>
            <person name="Morin E."/>
            <person name="Murat C."/>
            <person name="Sun H."/>
            <person name="Tunlid A."/>
            <person name="Henrissat B."/>
            <person name="Grigoriev I.V."/>
            <person name="Hibbett D.S."/>
            <person name="Martin F."/>
            <person name="Nordberg H.P."/>
            <person name="Cantor M.N."/>
            <person name="Hua S.X."/>
        </authorList>
    </citation>
    <scope>NUCLEOTIDE SEQUENCE [LARGE SCALE GENOMIC DNA]</scope>
    <source>
        <strain evidence="1 2">Foug A</strain>
    </source>
</reference>
<reference evidence="2" key="2">
    <citation type="submission" date="2015-01" db="EMBL/GenBank/DDBJ databases">
        <title>Evolutionary Origins and Diversification of the Mycorrhizal Mutualists.</title>
        <authorList>
            <consortium name="DOE Joint Genome Institute"/>
            <consortium name="Mycorrhizal Genomics Consortium"/>
            <person name="Kohler A."/>
            <person name="Kuo A."/>
            <person name="Nagy L.G."/>
            <person name="Floudas D."/>
            <person name="Copeland A."/>
            <person name="Barry K.W."/>
            <person name="Cichocki N."/>
            <person name="Veneault-Fourrey C."/>
            <person name="LaButti K."/>
            <person name="Lindquist E.A."/>
            <person name="Lipzen A."/>
            <person name="Lundell T."/>
            <person name="Morin E."/>
            <person name="Murat C."/>
            <person name="Riley R."/>
            <person name="Ohm R."/>
            <person name="Sun H."/>
            <person name="Tunlid A."/>
            <person name="Henrissat B."/>
            <person name="Grigoriev I.V."/>
            <person name="Hibbett D.S."/>
            <person name="Martin F."/>
        </authorList>
    </citation>
    <scope>NUCLEOTIDE SEQUENCE [LARGE SCALE GENOMIC DNA]</scope>
    <source>
        <strain evidence="2">Foug A</strain>
    </source>
</reference>
<name>A0A0C2ZT79_9AGAM</name>
<proteinExistence type="predicted"/>
<keyword evidence="2" id="KW-1185">Reference proteome</keyword>
<dbReference type="InParanoid" id="A0A0C2ZT79"/>
<dbReference type="EMBL" id="KN822026">
    <property type="protein sequence ID" value="KIM64718.1"/>
    <property type="molecule type" value="Genomic_DNA"/>
</dbReference>
<evidence type="ECO:0000313" key="1">
    <source>
        <dbReference type="EMBL" id="KIM64718.1"/>
    </source>
</evidence>
<dbReference type="HOGENOM" id="CLU_2484632_0_0_1"/>
<gene>
    <name evidence="1" type="ORF">SCLCIDRAFT_589597</name>
</gene>